<evidence type="ECO:0000313" key="3">
    <source>
        <dbReference type="EMBL" id="MCF4141421.1"/>
    </source>
</evidence>
<dbReference type="PANTHER" id="PTHR36504:SF1">
    <property type="entry name" value="LIPOPOLYSACCHARIDE EXPORT SYSTEM PROTEIN LPTA"/>
    <property type="match status" value="1"/>
</dbReference>
<evidence type="ECO:0000256" key="1">
    <source>
        <dbReference type="ARBA" id="ARBA00022729"/>
    </source>
</evidence>
<dbReference type="InterPro" id="IPR052037">
    <property type="entry name" value="LPS_export_LptA"/>
</dbReference>
<dbReference type="Proteomes" id="UP001200430">
    <property type="component" value="Unassembled WGS sequence"/>
</dbReference>
<sequence length="246" mass="26885">MRLSKTVLAVLLFSLFSVFPLPSTTLAEVKLTADNMTFDTATGLLVGVGNVTLIREDLKVISDRCEGSYRENTARMWQNVRAEGTWSGESLSFHCQELSASFSKPEKISMVGSVEGRFGSRSLKCYDVEMIGDRFIATKVSRFKDDDEGLSLSCDRVKGAIVEGLLREFEAEGSVKMEIKHAKDGTVTKISGGKALYSKDRGSIVMSGGAVAVQRGRKITAKNVVFYPTTSKIEAKGNPKITFDVE</sequence>
<reference evidence="3 4" key="1">
    <citation type="submission" date="2022-01" db="EMBL/GenBank/DDBJ databases">
        <title>Dethiosulfovibrio faecalis sp. nov., a novel proteolytic, non-sulfur-reducing bacterium isolated from a marine aquaculture solid waste bioreactor.</title>
        <authorList>
            <person name="Grabowski S."/>
            <person name="Apolinario E."/>
            <person name="Schneider N."/>
            <person name="Marshall C.W."/>
            <person name="Sowers K.R."/>
        </authorList>
    </citation>
    <scope>NUCLEOTIDE SEQUENCE [LARGE SCALE GENOMIC DNA]</scope>
    <source>
        <strain evidence="3 4">DSM 12537</strain>
    </source>
</reference>
<accession>A0ABS9EMD0</accession>
<comment type="caution">
    <text evidence="3">The sequence shown here is derived from an EMBL/GenBank/DDBJ whole genome shotgun (WGS) entry which is preliminary data.</text>
</comment>
<protein>
    <recommendedName>
        <fullName evidence="5">Organic solvent tolerance-like N-terminal domain-containing protein</fullName>
    </recommendedName>
</protein>
<evidence type="ECO:0000313" key="4">
    <source>
        <dbReference type="Proteomes" id="UP001200430"/>
    </source>
</evidence>
<dbReference type="RefSeq" id="WP_236097831.1">
    <property type="nucleotide sequence ID" value="NZ_JAKGUD010000001.1"/>
</dbReference>
<feature type="signal peptide" evidence="2">
    <location>
        <begin position="1"/>
        <end position="27"/>
    </location>
</feature>
<dbReference type="EMBL" id="JAKGUD010000001">
    <property type="protein sequence ID" value="MCF4141421.1"/>
    <property type="molecule type" value="Genomic_DNA"/>
</dbReference>
<evidence type="ECO:0008006" key="5">
    <source>
        <dbReference type="Google" id="ProtNLM"/>
    </source>
</evidence>
<dbReference type="Gene3D" id="2.60.450.10">
    <property type="entry name" value="Lipopolysaccharide (LPS) transport protein A like domain"/>
    <property type="match status" value="1"/>
</dbReference>
<name>A0ABS9EMD0_9BACT</name>
<proteinExistence type="predicted"/>
<feature type="chain" id="PRO_5045286589" description="Organic solvent tolerance-like N-terminal domain-containing protein" evidence="2">
    <location>
        <begin position="28"/>
        <end position="246"/>
    </location>
</feature>
<organism evidence="3 4">
    <name type="scientific">Dethiosulfovibrio marinus</name>
    <dbReference type="NCBI Taxonomy" id="133532"/>
    <lineage>
        <taxon>Bacteria</taxon>
        <taxon>Thermotogati</taxon>
        <taxon>Synergistota</taxon>
        <taxon>Synergistia</taxon>
        <taxon>Synergistales</taxon>
        <taxon>Dethiosulfovibrionaceae</taxon>
        <taxon>Dethiosulfovibrio</taxon>
    </lineage>
</organism>
<gene>
    <name evidence="3" type="ORF">L2W38_01140</name>
</gene>
<keyword evidence="1 2" id="KW-0732">Signal</keyword>
<keyword evidence="4" id="KW-1185">Reference proteome</keyword>
<evidence type="ECO:0000256" key="2">
    <source>
        <dbReference type="SAM" id="SignalP"/>
    </source>
</evidence>
<dbReference type="PANTHER" id="PTHR36504">
    <property type="entry name" value="LIPOPOLYSACCHARIDE EXPORT SYSTEM PROTEIN LPTA"/>
    <property type="match status" value="1"/>
</dbReference>